<dbReference type="InterPro" id="IPR029063">
    <property type="entry name" value="SAM-dependent_MTases_sf"/>
</dbReference>
<accession>A0A5N4B1U1</accession>
<dbReference type="Gene3D" id="3.40.50.150">
    <property type="entry name" value="Vaccinia Virus protein VP39"/>
    <property type="match status" value="1"/>
</dbReference>
<dbReference type="Proteomes" id="UP000327044">
    <property type="component" value="Unassembled WGS sequence"/>
</dbReference>
<dbReference type="InterPro" id="IPR025714">
    <property type="entry name" value="Methyltranfer_dom"/>
</dbReference>
<gene>
    <name evidence="2" type="ORF">PPYR_00525</name>
</gene>
<evidence type="ECO:0000259" key="1">
    <source>
        <dbReference type="Pfam" id="PF13847"/>
    </source>
</evidence>
<sequence>MNNPELYDTAGKVLDAQTESIVKNYILQLLRNGDQKVVLDVGSGPGCFSFNYLYKPLSAEIKEMIGIDQSENMVTYANKHYGNDKLKFVKLNIETDCIPEQLLGRFDYVFSFWALHFLHDYTRGFNNIFKMMKPGGYALMVFPGSGQLYDIYKTVWTKPKWSKLIGEDKLMNMPFHNCENPENKLRDISSPLGFESLRCEIQDLSIYLTLETAKDYFASIIPVFSDVPKHLQEELINDHIKEWAPRDISLNEDVMYGLDYKLMVINARK</sequence>
<reference evidence="2 3" key="1">
    <citation type="journal article" date="2018" name="Elife">
        <title>Firefly genomes illuminate parallel origins of bioluminescence in beetles.</title>
        <authorList>
            <person name="Fallon T.R."/>
            <person name="Lower S.E."/>
            <person name="Chang C.H."/>
            <person name="Bessho-Uehara M."/>
            <person name="Martin G.J."/>
            <person name="Bewick A.J."/>
            <person name="Behringer M."/>
            <person name="Debat H.J."/>
            <person name="Wong I."/>
            <person name="Day J.C."/>
            <person name="Suvorov A."/>
            <person name="Silva C.J."/>
            <person name="Stanger-Hall K.F."/>
            <person name="Hall D.W."/>
            <person name="Schmitz R.J."/>
            <person name="Nelson D.R."/>
            <person name="Lewis S.M."/>
            <person name="Shigenobu S."/>
            <person name="Bybee S.M."/>
            <person name="Larracuente A.M."/>
            <person name="Oba Y."/>
            <person name="Weng J.K."/>
        </authorList>
    </citation>
    <scope>NUCLEOTIDE SEQUENCE [LARGE SCALE GENOMIC DNA]</scope>
    <source>
        <strain evidence="2">1611_PpyrPB1</strain>
        <tissue evidence="2">Whole body</tissue>
    </source>
</reference>
<keyword evidence="3" id="KW-1185">Reference proteome</keyword>
<dbReference type="SUPFAM" id="SSF53335">
    <property type="entry name" value="S-adenosyl-L-methionine-dependent methyltransferases"/>
    <property type="match status" value="1"/>
</dbReference>
<dbReference type="InParanoid" id="A0A5N4B1U1"/>
<dbReference type="EMBL" id="VVIM01000001">
    <property type="protein sequence ID" value="KAB0803555.1"/>
    <property type="molecule type" value="Genomic_DNA"/>
</dbReference>
<evidence type="ECO:0000313" key="2">
    <source>
        <dbReference type="EMBL" id="KAB0803555.1"/>
    </source>
</evidence>
<dbReference type="GO" id="GO:0008757">
    <property type="term" value="F:S-adenosylmethionine-dependent methyltransferase activity"/>
    <property type="evidence" value="ECO:0007669"/>
    <property type="project" value="InterPro"/>
</dbReference>
<organism evidence="2 3">
    <name type="scientific">Photinus pyralis</name>
    <name type="common">Common eastern firefly</name>
    <name type="synonym">Lampyris pyralis</name>
    <dbReference type="NCBI Taxonomy" id="7054"/>
    <lineage>
        <taxon>Eukaryota</taxon>
        <taxon>Metazoa</taxon>
        <taxon>Ecdysozoa</taxon>
        <taxon>Arthropoda</taxon>
        <taxon>Hexapoda</taxon>
        <taxon>Insecta</taxon>
        <taxon>Pterygota</taxon>
        <taxon>Neoptera</taxon>
        <taxon>Endopterygota</taxon>
        <taxon>Coleoptera</taxon>
        <taxon>Polyphaga</taxon>
        <taxon>Elateriformia</taxon>
        <taxon>Elateroidea</taxon>
        <taxon>Lampyridae</taxon>
        <taxon>Lampyrinae</taxon>
        <taxon>Photinus</taxon>
    </lineage>
</organism>
<evidence type="ECO:0000313" key="3">
    <source>
        <dbReference type="Proteomes" id="UP000327044"/>
    </source>
</evidence>
<dbReference type="CDD" id="cd02440">
    <property type="entry name" value="AdoMet_MTases"/>
    <property type="match status" value="1"/>
</dbReference>
<name>A0A5N4B1U1_PHOPY</name>
<proteinExistence type="predicted"/>
<dbReference type="Pfam" id="PF13847">
    <property type="entry name" value="Methyltransf_31"/>
    <property type="match status" value="1"/>
</dbReference>
<dbReference type="PANTHER" id="PTHR43861">
    <property type="entry name" value="TRANS-ACONITATE 2-METHYLTRANSFERASE-RELATED"/>
    <property type="match status" value="1"/>
</dbReference>
<protein>
    <recommendedName>
        <fullName evidence="1">Methyltransferase domain-containing protein</fullName>
    </recommendedName>
</protein>
<dbReference type="PANTHER" id="PTHR43861:SF1">
    <property type="entry name" value="TRANS-ACONITATE 2-METHYLTRANSFERASE"/>
    <property type="match status" value="1"/>
</dbReference>
<dbReference type="AlphaFoldDB" id="A0A5N4B1U1"/>
<feature type="domain" description="Methyltransferase" evidence="1">
    <location>
        <begin position="34"/>
        <end position="144"/>
    </location>
</feature>
<comment type="caution">
    <text evidence="2">The sequence shown here is derived from an EMBL/GenBank/DDBJ whole genome shotgun (WGS) entry which is preliminary data.</text>
</comment>
<dbReference type="OrthoDB" id="66144at2759"/>